<protein>
    <submittedName>
        <fullName evidence="6">Uncharacterized protein</fullName>
    </submittedName>
</protein>
<dbReference type="Pfam" id="PF08100">
    <property type="entry name" value="Dimerisation"/>
    <property type="match status" value="1"/>
</dbReference>
<proteinExistence type="predicted"/>
<dbReference type="PANTHER" id="PTHR43712:SF1">
    <property type="entry name" value="HYPOTHETICAL O-METHYLTRANSFERASE (EUROFUNG)-RELATED"/>
    <property type="match status" value="1"/>
</dbReference>
<dbReference type="InterPro" id="IPR001077">
    <property type="entry name" value="COMT_C"/>
</dbReference>
<keyword evidence="1" id="KW-0489">Methyltransferase</keyword>
<dbReference type="InterPro" id="IPR012967">
    <property type="entry name" value="COMT_dimerisation"/>
</dbReference>
<dbReference type="SUPFAM" id="SSF53335">
    <property type="entry name" value="S-adenosyl-L-methionine-dependent methyltransferases"/>
    <property type="match status" value="1"/>
</dbReference>
<organism evidence="6 7">
    <name type="scientific">Podospora bellae-mahoneyi</name>
    <dbReference type="NCBI Taxonomy" id="2093777"/>
    <lineage>
        <taxon>Eukaryota</taxon>
        <taxon>Fungi</taxon>
        <taxon>Dikarya</taxon>
        <taxon>Ascomycota</taxon>
        <taxon>Pezizomycotina</taxon>
        <taxon>Sordariomycetes</taxon>
        <taxon>Sordariomycetidae</taxon>
        <taxon>Sordariales</taxon>
        <taxon>Podosporaceae</taxon>
        <taxon>Podospora</taxon>
    </lineage>
</organism>
<dbReference type="InterPro" id="IPR036388">
    <property type="entry name" value="WH-like_DNA-bd_sf"/>
</dbReference>
<comment type="caution">
    <text evidence="6">The sequence shown here is derived from an EMBL/GenBank/DDBJ whole genome shotgun (WGS) entry which is preliminary data.</text>
</comment>
<dbReference type="PROSITE" id="PS51683">
    <property type="entry name" value="SAM_OMT_II"/>
    <property type="match status" value="1"/>
</dbReference>
<dbReference type="Proteomes" id="UP001322138">
    <property type="component" value="Unassembled WGS sequence"/>
</dbReference>
<dbReference type="Pfam" id="PF00891">
    <property type="entry name" value="Methyltransf_2"/>
    <property type="match status" value="1"/>
</dbReference>
<evidence type="ECO:0000256" key="2">
    <source>
        <dbReference type="ARBA" id="ARBA00022679"/>
    </source>
</evidence>
<evidence type="ECO:0000259" key="4">
    <source>
        <dbReference type="Pfam" id="PF00891"/>
    </source>
</evidence>
<dbReference type="SUPFAM" id="SSF46785">
    <property type="entry name" value="Winged helix' DNA-binding domain"/>
    <property type="match status" value="1"/>
</dbReference>
<gene>
    <name evidence="6" type="ORF">QC761_207430</name>
</gene>
<dbReference type="Gene3D" id="1.10.10.10">
    <property type="entry name" value="Winged helix-like DNA-binding domain superfamily/Winged helix DNA-binding domain"/>
    <property type="match status" value="1"/>
</dbReference>
<dbReference type="InterPro" id="IPR029063">
    <property type="entry name" value="SAM-dependent_MTases_sf"/>
</dbReference>
<dbReference type="InterPro" id="IPR016461">
    <property type="entry name" value="COMT-like"/>
</dbReference>
<sequence>MFTIRIVFYRYLGVNQYTHPFPGLDPYYLRTSLAAQSCQTEYHGIAFHHALGTVSLHTVNMESIFNQIKELYTKAEDAGKREIQGYIRELQVGFYSDWDVVMRLTSGPLQLALAKIGIDLDIFTTLTESDIPITLSQLTEQTGASAQLLARLLRTMAAFGLVKETGKYEYTASAFTKVFSNPNAAGAICQLFDIPGPCTQAMPDFLAETKYQNITSNKQTVFQKAFNTDLTLFEWMPQHPKHMKSLGHLMALERPVHWVDKYPVEERLGSLATKPDEAVLVDIGGGFGQQAIAFKAKFPNLPGRVIVQDIPQTLAGARPVPGIEFVEHDFFGPQTVKGAKLYYLRHVLHDWPDKESLQILKNIIPAMGPDSRLIIDDVVLPEMGVPWQSAYMDLIMMNSLGGVERTKPEWEALLSEAELKIVEIHQYDSKMQSIIVTVPK</sequence>
<evidence type="ECO:0000256" key="3">
    <source>
        <dbReference type="ARBA" id="ARBA00022691"/>
    </source>
</evidence>
<accession>A0ABR0FRL1</accession>
<keyword evidence="2" id="KW-0808">Transferase</keyword>
<keyword evidence="7" id="KW-1185">Reference proteome</keyword>
<dbReference type="GeneID" id="87895970"/>
<dbReference type="EMBL" id="JAFFGZ010000004">
    <property type="protein sequence ID" value="KAK4646108.1"/>
    <property type="molecule type" value="Genomic_DNA"/>
</dbReference>
<evidence type="ECO:0000313" key="7">
    <source>
        <dbReference type="Proteomes" id="UP001322138"/>
    </source>
</evidence>
<dbReference type="PANTHER" id="PTHR43712">
    <property type="entry name" value="PUTATIVE (AFU_ORTHOLOGUE AFUA_4G14580)-RELATED"/>
    <property type="match status" value="1"/>
</dbReference>
<keyword evidence="3" id="KW-0949">S-adenosyl-L-methionine</keyword>
<feature type="domain" description="O-methyltransferase dimerisation" evidence="5">
    <location>
        <begin position="115"/>
        <end position="176"/>
    </location>
</feature>
<dbReference type="RefSeq" id="XP_062735084.1">
    <property type="nucleotide sequence ID" value="XM_062876488.1"/>
</dbReference>
<dbReference type="InterPro" id="IPR036390">
    <property type="entry name" value="WH_DNA-bd_sf"/>
</dbReference>
<evidence type="ECO:0000259" key="5">
    <source>
        <dbReference type="Pfam" id="PF08100"/>
    </source>
</evidence>
<evidence type="ECO:0000313" key="6">
    <source>
        <dbReference type="EMBL" id="KAK4646108.1"/>
    </source>
</evidence>
<feature type="domain" description="O-methyltransferase C-terminal" evidence="4">
    <location>
        <begin position="278"/>
        <end position="417"/>
    </location>
</feature>
<reference evidence="6 7" key="1">
    <citation type="journal article" date="2023" name="bioRxiv">
        <title>High-quality genome assemblies of four members of thePodospora anserinaspecies complex.</title>
        <authorList>
            <person name="Ament-Velasquez S.L."/>
            <person name="Vogan A.A."/>
            <person name="Wallerman O."/>
            <person name="Hartmann F."/>
            <person name="Gautier V."/>
            <person name="Silar P."/>
            <person name="Giraud T."/>
            <person name="Johannesson H."/>
        </authorList>
    </citation>
    <scope>NUCLEOTIDE SEQUENCE [LARGE SCALE GENOMIC DNA]</scope>
    <source>
        <strain evidence="6 7">CBS 112042</strain>
    </source>
</reference>
<evidence type="ECO:0000256" key="1">
    <source>
        <dbReference type="ARBA" id="ARBA00022603"/>
    </source>
</evidence>
<dbReference type="Gene3D" id="3.40.50.150">
    <property type="entry name" value="Vaccinia Virus protein VP39"/>
    <property type="match status" value="1"/>
</dbReference>
<name>A0ABR0FRL1_9PEZI</name>